<dbReference type="InterPro" id="IPR001123">
    <property type="entry name" value="LeuE-type"/>
</dbReference>
<dbReference type="Proteomes" id="UP000609531">
    <property type="component" value="Unassembled WGS sequence"/>
</dbReference>
<sequence length="212" mass="22358">MGVYLPSLAVLLSFALASAALTITPGPDMTLFLSKTLSHSRAGGLAVFAGTTTGCLCHTTMVALGLSALLVASATAFTVLKIVGAGYLLWLAVDALRNGSSFQLDARRSDETLWRLYRKGLLVNLLNPKVIVFFITFLPQFVSTTDPEATVKLFVLGVLFVVVSAPIIVAMIFGAGSLARLLRRSPRATRAVDYVLAGVLGGFAVKLLAARA</sequence>
<evidence type="ECO:0000256" key="2">
    <source>
        <dbReference type="ARBA" id="ARBA00022475"/>
    </source>
</evidence>
<feature type="transmembrane region" description="Helical" evidence="6">
    <location>
        <begin position="121"/>
        <end position="142"/>
    </location>
</feature>
<dbReference type="GO" id="GO:0015171">
    <property type="term" value="F:amino acid transmembrane transporter activity"/>
    <property type="evidence" value="ECO:0007669"/>
    <property type="project" value="TreeGrafter"/>
</dbReference>
<dbReference type="RefSeq" id="WP_198883125.1">
    <property type="nucleotide sequence ID" value="NZ_JAEKJA010000013.1"/>
</dbReference>
<keyword evidence="2" id="KW-1003">Cell membrane</keyword>
<keyword evidence="9" id="KW-1185">Reference proteome</keyword>
<dbReference type="AlphaFoldDB" id="A0A934MH27"/>
<keyword evidence="3 6" id="KW-0812">Transmembrane</keyword>
<dbReference type="EMBL" id="JAEKJA010000013">
    <property type="protein sequence ID" value="MBJ3777223.1"/>
    <property type="molecule type" value="Genomic_DNA"/>
</dbReference>
<keyword evidence="5 6" id="KW-0472">Membrane</keyword>
<name>A0A934MH27_9HYPH</name>
<keyword evidence="4 6" id="KW-1133">Transmembrane helix</keyword>
<feature type="transmembrane region" description="Helical" evidence="6">
    <location>
        <begin position="191"/>
        <end position="209"/>
    </location>
</feature>
<organism evidence="8 9">
    <name type="scientific">Acuticoccus mangrovi</name>
    <dbReference type="NCBI Taxonomy" id="2796142"/>
    <lineage>
        <taxon>Bacteria</taxon>
        <taxon>Pseudomonadati</taxon>
        <taxon>Pseudomonadota</taxon>
        <taxon>Alphaproteobacteria</taxon>
        <taxon>Hyphomicrobiales</taxon>
        <taxon>Amorphaceae</taxon>
        <taxon>Acuticoccus</taxon>
    </lineage>
</organism>
<protein>
    <submittedName>
        <fullName evidence="8">LysE family translocator</fullName>
    </submittedName>
</protein>
<evidence type="ECO:0000313" key="8">
    <source>
        <dbReference type="EMBL" id="MBJ3777223.1"/>
    </source>
</evidence>
<dbReference type="PANTHER" id="PTHR30086">
    <property type="entry name" value="ARGININE EXPORTER PROTEIN ARGO"/>
    <property type="match status" value="1"/>
</dbReference>
<evidence type="ECO:0000256" key="5">
    <source>
        <dbReference type="ARBA" id="ARBA00023136"/>
    </source>
</evidence>
<gene>
    <name evidence="8" type="ORF">JCR33_16065</name>
</gene>
<evidence type="ECO:0000256" key="1">
    <source>
        <dbReference type="ARBA" id="ARBA00004651"/>
    </source>
</evidence>
<feature type="transmembrane region" description="Helical" evidence="6">
    <location>
        <begin position="154"/>
        <end position="179"/>
    </location>
</feature>
<evidence type="ECO:0000313" key="9">
    <source>
        <dbReference type="Proteomes" id="UP000609531"/>
    </source>
</evidence>
<feature type="transmembrane region" description="Helical" evidence="6">
    <location>
        <begin position="68"/>
        <end position="93"/>
    </location>
</feature>
<evidence type="ECO:0000256" key="6">
    <source>
        <dbReference type="SAM" id="Phobius"/>
    </source>
</evidence>
<feature type="signal peptide" evidence="7">
    <location>
        <begin position="1"/>
        <end position="19"/>
    </location>
</feature>
<dbReference type="GO" id="GO:0005886">
    <property type="term" value="C:plasma membrane"/>
    <property type="evidence" value="ECO:0007669"/>
    <property type="project" value="UniProtKB-SubCell"/>
</dbReference>
<comment type="subcellular location">
    <subcellularLocation>
        <location evidence="1">Cell membrane</location>
        <topology evidence="1">Multi-pass membrane protein</topology>
    </subcellularLocation>
</comment>
<accession>A0A934MH27</accession>
<feature type="chain" id="PRO_5037182491" evidence="7">
    <location>
        <begin position="20"/>
        <end position="212"/>
    </location>
</feature>
<evidence type="ECO:0000256" key="7">
    <source>
        <dbReference type="SAM" id="SignalP"/>
    </source>
</evidence>
<keyword evidence="7" id="KW-0732">Signal</keyword>
<dbReference type="Pfam" id="PF01810">
    <property type="entry name" value="LysE"/>
    <property type="match status" value="1"/>
</dbReference>
<evidence type="ECO:0000256" key="3">
    <source>
        <dbReference type="ARBA" id="ARBA00022692"/>
    </source>
</evidence>
<dbReference type="PANTHER" id="PTHR30086:SF20">
    <property type="entry name" value="ARGININE EXPORTER PROTEIN ARGO-RELATED"/>
    <property type="match status" value="1"/>
</dbReference>
<reference evidence="8" key="1">
    <citation type="submission" date="2020-12" db="EMBL/GenBank/DDBJ databases">
        <title>Bacterial taxonomy.</title>
        <authorList>
            <person name="Pan X."/>
        </authorList>
    </citation>
    <scope>NUCLEOTIDE SEQUENCE</scope>
    <source>
        <strain evidence="8">B2012</strain>
    </source>
</reference>
<comment type="caution">
    <text evidence="8">The sequence shown here is derived from an EMBL/GenBank/DDBJ whole genome shotgun (WGS) entry which is preliminary data.</text>
</comment>
<dbReference type="PIRSF" id="PIRSF006324">
    <property type="entry name" value="LeuE"/>
    <property type="match status" value="1"/>
</dbReference>
<evidence type="ECO:0000256" key="4">
    <source>
        <dbReference type="ARBA" id="ARBA00022989"/>
    </source>
</evidence>
<proteinExistence type="predicted"/>